<evidence type="ECO:0000313" key="2">
    <source>
        <dbReference type="Proteomes" id="UP000008311"/>
    </source>
</evidence>
<dbReference type="AlphaFoldDB" id="B9RU99"/>
<dbReference type="EMBL" id="EQ973816">
    <property type="protein sequence ID" value="EEF45111.1"/>
    <property type="molecule type" value="Genomic_DNA"/>
</dbReference>
<accession>B9RU99</accession>
<evidence type="ECO:0000313" key="1">
    <source>
        <dbReference type="EMBL" id="EEF45111.1"/>
    </source>
</evidence>
<dbReference type="Proteomes" id="UP000008311">
    <property type="component" value="Unassembled WGS sequence"/>
</dbReference>
<proteinExistence type="predicted"/>
<organism evidence="1 2">
    <name type="scientific">Ricinus communis</name>
    <name type="common">Castor bean</name>
    <dbReference type="NCBI Taxonomy" id="3988"/>
    <lineage>
        <taxon>Eukaryota</taxon>
        <taxon>Viridiplantae</taxon>
        <taxon>Streptophyta</taxon>
        <taxon>Embryophyta</taxon>
        <taxon>Tracheophyta</taxon>
        <taxon>Spermatophyta</taxon>
        <taxon>Magnoliopsida</taxon>
        <taxon>eudicotyledons</taxon>
        <taxon>Gunneridae</taxon>
        <taxon>Pentapetalae</taxon>
        <taxon>rosids</taxon>
        <taxon>fabids</taxon>
        <taxon>Malpighiales</taxon>
        <taxon>Euphorbiaceae</taxon>
        <taxon>Acalyphoideae</taxon>
        <taxon>Acalypheae</taxon>
        <taxon>Ricinus</taxon>
    </lineage>
</organism>
<reference evidence="2" key="1">
    <citation type="journal article" date="2010" name="Nat. Biotechnol.">
        <title>Draft genome sequence of the oilseed species Ricinus communis.</title>
        <authorList>
            <person name="Chan A.P."/>
            <person name="Crabtree J."/>
            <person name="Zhao Q."/>
            <person name="Lorenzi H."/>
            <person name="Orvis J."/>
            <person name="Puiu D."/>
            <person name="Melake-Berhan A."/>
            <person name="Jones K.M."/>
            <person name="Redman J."/>
            <person name="Chen G."/>
            <person name="Cahoon E.B."/>
            <person name="Gedil M."/>
            <person name="Stanke M."/>
            <person name="Haas B.J."/>
            <person name="Wortman J.R."/>
            <person name="Fraser-Liggett C.M."/>
            <person name="Ravel J."/>
            <person name="Rabinowicz P.D."/>
        </authorList>
    </citation>
    <scope>NUCLEOTIDE SEQUENCE [LARGE SCALE GENOMIC DNA]</scope>
    <source>
        <strain evidence="2">cv. Hale</strain>
    </source>
</reference>
<name>B9RU99_RICCO</name>
<gene>
    <name evidence="1" type="ORF">RCOM_1636510</name>
</gene>
<protein>
    <submittedName>
        <fullName evidence="1">Uncharacterized protein</fullName>
    </submittedName>
</protein>
<dbReference type="InParanoid" id="B9RU99"/>
<sequence length="166" mass="18493">METYGLKRPKEKPQSQGHPIVKKVVKQTMLMTVPMSKAIDTVTKALQTSQVYRDSQYVGDNNEDDSRSGKEYNVVEVADCEVVNREVVGITCSHEALTSAEPSPARNRVAVLESHSLVDDSHLLAQLEVAQVSKSLMEEVETHDVAPWQEVTKKKKSVSPVRHILL</sequence>
<keyword evidence="2" id="KW-1185">Reference proteome</keyword>